<dbReference type="Pfam" id="PF25873">
    <property type="entry name" value="WHD_MalT"/>
    <property type="match status" value="1"/>
</dbReference>
<dbReference type="InterPro" id="IPR016032">
    <property type="entry name" value="Sig_transdc_resp-reg_C-effctor"/>
</dbReference>
<dbReference type="PANTHER" id="PTHR44688">
    <property type="entry name" value="DNA-BINDING TRANSCRIPTIONAL ACTIVATOR DEVR_DOSR"/>
    <property type="match status" value="1"/>
</dbReference>
<dbReference type="PANTHER" id="PTHR44688:SF16">
    <property type="entry name" value="DNA-BINDING TRANSCRIPTIONAL ACTIVATOR DEVR_DOSR"/>
    <property type="match status" value="1"/>
</dbReference>
<protein>
    <submittedName>
        <fullName evidence="6">ATP-dependent transcription regulator LuxR</fullName>
    </submittedName>
</protein>
<dbReference type="InterPro" id="IPR036388">
    <property type="entry name" value="WH-like_DNA-bd_sf"/>
</dbReference>
<dbReference type="SUPFAM" id="SSF48452">
    <property type="entry name" value="TPR-like"/>
    <property type="match status" value="1"/>
</dbReference>
<dbReference type="GO" id="GO:0006355">
    <property type="term" value="P:regulation of DNA-templated transcription"/>
    <property type="evidence" value="ECO:0007669"/>
    <property type="project" value="InterPro"/>
</dbReference>
<name>A0A158CQW1_9BURK</name>
<dbReference type="InterPro" id="IPR041617">
    <property type="entry name" value="TPR_MalT"/>
</dbReference>
<dbReference type="SMART" id="SM00421">
    <property type="entry name" value="HTH_LUXR"/>
    <property type="match status" value="1"/>
</dbReference>
<accession>A0A158CQW1</accession>
<evidence type="ECO:0000256" key="2">
    <source>
        <dbReference type="ARBA" id="ARBA00023125"/>
    </source>
</evidence>
<proteinExistence type="predicted"/>
<dbReference type="Gene3D" id="3.40.50.300">
    <property type="entry name" value="P-loop containing nucleotide triphosphate hydrolases"/>
    <property type="match status" value="1"/>
</dbReference>
<keyword evidence="3" id="KW-0804">Transcription</keyword>
<dbReference type="GO" id="GO:0003677">
    <property type="term" value="F:DNA binding"/>
    <property type="evidence" value="ECO:0007669"/>
    <property type="project" value="UniProtKB-KW"/>
</dbReference>
<comment type="caution">
    <text evidence="6">The sequence shown here is derived from an EMBL/GenBank/DDBJ whole genome shotgun (WGS) entry which is preliminary data.</text>
</comment>
<dbReference type="InterPro" id="IPR011990">
    <property type="entry name" value="TPR-like_helical_dom_sf"/>
</dbReference>
<gene>
    <name evidence="6" type="ORF">AWB79_05741</name>
</gene>
<dbReference type="Pfam" id="PF00196">
    <property type="entry name" value="GerE"/>
    <property type="match status" value="1"/>
</dbReference>
<keyword evidence="2" id="KW-0238">DNA-binding</keyword>
<dbReference type="EMBL" id="FCOA02000026">
    <property type="protein sequence ID" value="SAK84246.1"/>
    <property type="molecule type" value="Genomic_DNA"/>
</dbReference>
<dbReference type="PRINTS" id="PR00038">
    <property type="entry name" value="HTHLUXR"/>
</dbReference>
<dbReference type="InterPro" id="IPR000792">
    <property type="entry name" value="Tscrpt_reg_LuxR_C"/>
</dbReference>
<dbReference type="RefSeq" id="WP_063963563.1">
    <property type="nucleotide sequence ID" value="NZ_FCOA02000026.1"/>
</dbReference>
<keyword evidence="7" id="KW-1185">Reference proteome</keyword>
<organism evidence="6 7">
    <name type="scientific">Caballeronia hypogeia</name>
    <dbReference type="NCBI Taxonomy" id="1777140"/>
    <lineage>
        <taxon>Bacteria</taxon>
        <taxon>Pseudomonadati</taxon>
        <taxon>Pseudomonadota</taxon>
        <taxon>Betaproteobacteria</taxon>
        <taxon>Burkholderiales</taxon>
        <taxon>Burkholderiaceae</taxon>
        <taxon>Caballeronia</taxon>
    </lineage>
</organism>
<evidence type="ECO:0000313" key="7">
    <source>
        <dbReference type="Proteomes" id="UP000054851"/>
    </source>
</evidence>
<feature type="domain" description="HTH luxR-type" evidence="5">
    <location>
        <begin position="866"/>
        <end position="931"/>
    </location>
</feature>
<dbReference type="Gene3D" id="1.10.10.10">
    <property type="entry name" value="Winged helix-like DNA-binding domain superfamily/Winged helix DNA-binding domain"/>
    <property type="match status" value="1"/>
</dbReference>
<reference evidence="6" key="1">
    <citation type="submission" date="2016-01" db="EMBL/GenBank/DDBJ databases">
        <authorList>
            <person name="Peeters C."/>
        </authorList>
    </citation>
    <scope>NUCLEOTIDE SEQUENCE</scope>
    <source>
        <strain evidence="6">LMG 29322</strain>
    </source>
</reference>
<dbReference type="Gene3D" id="1.25.40.10">
    <property type="entry name" value="Tetratricopeptide repeat domain"/>
    <property type="match status" value="1"/>
</dbReference>
<dbReference type="AlphaFoldDB" id="A0A158CQW1"/>
<dbReference type="SUPFAM" id="SSF52540">
    <property type="entry name" value="P-loop containing nucleoside triphosphate hydrolases"/>
    <property type="match status" value="1"/>
</dbReference>
<dbReference type="InterPro" id="IPR059106">
    <property type="entry name" value="WHD_MalT"/>
</dbReference>
<dbReference type="PROSITE" id="PS50043">
    <property type="entry name" value="HTH_LUXR_2"/>
    <property type="match status" value="1"/>
</dbReference>
<dbReference type="SUPFAM" id="SSF46894">
    <property type="entry name" value="C-terminal effector domain of the bipartite response regulators"/>
    <property type="match status" value="1"/>
</dbReference>
<dbReference type="Proteomes" id="UP000054851">
    <property type="component" value="Unassembled WGS sequence"/>
</dbReference>
<sequence length="931" mass="102336">MSSSPEQSSEGLDAAALKPLVSSKLAVPCSTRRIAARERLLSRMLAERRRRCFVLQSPAGYGKTTTLVAWCRALAPFGYDVAWLSLDAADNEPSVWLDYLLASVARVEPAIARDAVLLQGLGRGQEDMERAIIALLRGIVEHRRELVIALDDLHCLTDARILEALQWLLDYAPDNLHVAFASRGPIPLSMDRLRAQDQTIELNLSDLRFSADEAERFLKAQLGEVDAASARRLNDLTDGWVSGLQLFSLGLKKKRRAPTSGAIDLTIQEQVRDARTFALYFEREVLSKLAPAELDLLTRAAACDRFCASLCTALFERNETDHARTAQLLTRLENDDLFIAPLNATGHEIWYRLHPLLRHTLLERFESWSDGTRREVHARARQWFLAHGHLGEAVHHALKAGEPARAAALIEECAQSLFLNGQMRTLASLVRQLPLAQVQSSLNLRIWMARQQLFHMESEACAASLDALDADLPAQAAADRFKVLVLRVALAIQRDDASAAAALLSKLLDPPPSADAVTVAGCHNVLSWIHMQRGEFEQAREIQQAHGHGTGGGAALIGTAAGTLMGRCFIGLSYALEGQMNQAERVYRSVLREAERHGRSCNQPACVAAALLGEVLYEQNQADAARELLERRADMIERVAVADVVLRGMLVLAGARWAAGHRLEAFAWLERLEDYGVSAALPRVLGASLAAQVFRRLSNDEFSVAQACLERLRALADATPAPDTPIFDGLRFAERSAAIRVHIATGDFEPAALALDETIAWCETHRRQGYVAKLRLQRAVVDMRMGRASAARANVVAALGIGHRLGLMRSMLDADPSVLDLIGGMAREEAFDPVLTFYVERLQSAQPRPPHVTPAQSTSTARRRAAGDGIKALSEREVEVVRLLGEALSTKKIARTLGLSPETVKWHLTNIYAKLGVSGRDEAVERMRDLA</sequence>
<dbReference type="CDD" id="cd01983">
    <property type="entry name" value="SIMIBI"/>
    <property type="match status" value="1"/>
</dbReference>
<dbReference type="STRING" id="1777140.AWB79_05741"/>
<dbReference type="InterPro" id="IPR027417">
    <property type="entry name" value="P-loop_NTPase"/>
</dbReference>
<evidence type="ECO:0000256" key="3">
    <source>
        <dbReference type="ARBA" id="ARBA00023163"/>
    </source>
</evidence>
<feature type="region of interest" description="Disordered" evidence="4">
    <location>
        <begin position="846"/>
        <end position="867"/>
    </location>
</feature>
<dbReference type="CDD" id="cd06170">
    <property type="entry name" value="LuxR_C_like"/>
    <property type="match status" value="1"/>
</dbReference>
<evidence type="ECO:0000259" key="5">
    <source>
        <dbReference type="PROSITE" id="PS50043"/>
    </source>
</evidence>
<evidence type="ECO:0000256" key="4">
    <source>
        <dbReference type="SAM" id="MobiDB-lite"/>
    </source>
</evidence>
<evidence type="ECO:0000256" key="1">
    <source>
        <dbReference type="ARBA" id="ARBA00023015"/>
    </source>
</evidence>
<dbReference type="Pfam" id="PF17874">
    <property type="entry name" value="TPR_MalT"/>
    <property type="match status" value="1"/>
</dbReference>
<evidence type="ECO:0000313" key="6">
    <source>
        <dbReference type="EMBL" id="SAK84246.1"/>
    </source>
</evidence>
<keyword evidence="1" id="KW-0805">Transcription regulation</keyword>